<keyword evidence="1" id="KW-0812">Transmembrane</keyword>
<comment type="caution">
    <text evidence="2">The sequence shown here is derived from an EMBL/GenBank/DDBJ whole genome shotgun (WGS) entry which is preliminary data.</text>
</comment>
<keyword evidence="1" id="KW-1133">Transmembrane helix</keyword>
<evidence type="ECO:0000256" key="1">
    <source>
        <dbReference type="SAM" id="Phobius"/>
    </source>
</evidence>
<keyword evidence="1" id="KW-0472">Membrane</keyword>
<keyword evidence="3" id="KW-1185">Reference proteome</keyword>
<proteinExistence type="predicted"/>
<dbReference type="EMBL" id="JBHUGS010000002">
    <property type="protein sequence ID" value="MFD1950394.1"/>
    <property type="molecule type" value="Genomic_DNA"/>
</dbReference>
<dbReference type="RefSeq" id="WP_380928445.1">
    <property type="nucleotide sequence ID" value="NZ_JBHUGS010000002.1"/>
</dbReference>
<sequence>MNRTVKFVLIVVLVSGATSFLLTAITGGARSTTSPAFIGAIFGMSVGFVYLLFSNNRKVVLADDATRRAALAEQTLGPGTARLLVVRESSVGMLVGVDIKVDGTVLTQLKSPRFAVLPVAPGHHDCVAIAQGKRTAVLPIDAEAGTTTVLRITATLVGIKLTREDDTPALRASLARVAMVQPDPSAVPRVVASTT</sequence>
<accession>A0ABW4TX88</accession>
<evidence type="ECO:0000313" key="2">
    <source>
        <dbReference type="EMBL" id="MFD1950394.1"/>
    </source>
</evidence>
<organism evidence="2 3">
    <name type="scientific">Sphingomonas arantia</name>
    <dbReference type="NCBI Taxonomy" id="1460676"/>
    <lineage>
        <taxon>Bacteria</taxon>
        <taxon>Pseudomonadati</taxon>
        <taxon>Pseudomonadota</taxon>
        <taxon>Alphaproteobacteria</taxon>
        <taxon>Sphingomonadales</taxon>
        <taxon>Sphingomonadaceae</taxon>
        <taxon>Sphingomonas</taxon>
    </lineage>
</organism>
<protein>
    <submittedName>
        <fullName evidence="2">Uncharacterized protein</fullName>
    </submittedName>
</protein>
<gene>
    <name evidence="2" type="ORF">ACFSGX_06400</name>
</gene>
<feature type="transmembrane region" description="Helical" evidence="1">
    <location>
        <begin position="7"/>
        <end position="29"/>
    </location>
</feature>
<evidence type="ECO:0000313" key="3">
    <source>
        <dbReference type="Proteomes" id="UP001597400"/>
    </source>
</evidence>
<reference evidence="3" key="1">
    <citation type="journal article" date="2019" name="Int. J. Syst. Evol. Microbiol.">
        <title>The Global Catalogue of Microorganisms (GCM) 10K type strain sequencing project: providing services to taxonomists for standard genome sequencing and annotation.</title>
        <authorList>
            <consortium name="The Broad Institute Genomics Platform"/>
            <consortium name="The Broad Institute Genome Sequencing Center for Infectious Disease"/>
            <person name="Wu L."/>
            <person name="Ma J."/>
        </authorList>
    </citation>
    <scope>NUCLEOTIDE SEQUENCE [LARGE SCALE GENOMIC DNA]</scope>
    <source>
        <strain evidence="3">CGMCC 1.12702</strain>
    </source>
</reference>
<name>A0ABW4TX88_9SPHN</name>
<dbReference type="Proteomes" id="UP001597400">
    <property type="component" value="Unassembled WGS sequence"/>
</dbReference>
<feature type="transmembrane region" description="Helical" evidence="1">
    <location>
        <begin position="35"/>
        <end position="53"/>
    </location>
</feature>